<reference evidence="4" key="1">
    <citation type="submission" date="2021-02" db="EMBL/GenBank/DDBJ databases">
        <authorList>
            <person name="Dougan E. K."/>
            <person name="Rhodes N."/>
            <person name="Thang M."/>
            <person name="Chan C."/>
        </authorList>
    </citation>
    <scope>NUCLEOTIDE SEQUENCE</scope>
</reference>
<dbReference type="PROSITE" id="PS50088">
    <property type="entry name" value="ANK_REPEAT"/>
    <property type="match status" value="1"/>
</dbReference>
<dbReference type="AlphaFoldDB" id="A0A812RK16"/>
<evidence type="ECO:0000313" key="5">
    <source>
        <dbReference type="Proteomes" id="UP000604046"/>
    </source>
</evidence>
<dbReference type="InterPro" id="IPR036498">
    <property type="entry name" value="Nfu/NifU_N_sf"/>
</dbReference>
<dbReference type="PANTHER" id="PTHR11178:SF52">
    <property type="entry name" value="PROTEIN 5, PUTATIVE-RELATED"/>
    <property type="match status" value="1"/>
</dbReference>
<evidence type="ECO:0000256" key="1">
    <source>
        <dbReference type="ARBA" id="ARBA00006420"/>
    </source>
</evidence>
<dbReference type="PANTHER" id="PTHR11178">
    <property type="entry name" value="IRON-SULFUR CLUSTER SCAFFOLD PROTEIN NFU-RELATED"/>
    <property type="match status" value="1"/>
</dbReference>
<protein>
    <submittedName>
        <fullName evidence="4">NIFU4 protein</fullName>
    </submittedName>
</protein>
<dbReference type="GO" id="GO:0016226">
    <property type="term" value="P:iron-sulfur cluster assembly"/>
    <property type="evidence" value="ECO:0007669"/>
    <property type="project" value="InterPro"/>
</dbReference>
<dbReference type="EMBL" id="CAJNDS010002347">
    <property type="protein sequence ID" value="CAE7443725.1"/>
    <property type="molecule type" value="Genomic_DNA"/>
</dbReference>
<proteinExistence type="inferred from homology"/>
<dbReference type="SUPFAM" id="SSF48403">
    <property type="entry name" value="Ankyrin repeat"/>
    <property type="match status" value="1"/>
</dbReference>
<dbReference type="Pfam" id="PF12796">
    <property type="entry name" value="Ank_2"/>
    <property type="match status" value="1"/>
</dbReference>
<name>A0A812RK16_9DINO</name>
<feature type="repeat" description="ANK" evidence="2">
    <location>
        <begin position="150"/>
        <end position="182"/>
    </location>
</feature>
<dbReference type="GO" id="GO:0005739">
    <property type="term" value="C:mitochondrion"/>
    <property type="evidence" value="ECO:0007669"/>
    <property type="project" value="TreeGrafter"/>
</dbReference>
<dbReference type="InterPro" id="IPR034904">
    <property type="entry name" value="FSCA_dom_sf"/>
</dbReference>
<dbReference type="Gene3D" id="1.25.40.20">
    <property type="entry name" value="Ankyrin repeat-containing domain"/>
    <property type="match status" value="1"/>
</dbReference>
<sequence>MANYSGDTVLYYEGAAEEDPVLTFAFHGSSHKLVLDVAEERNRTRAGADKVAGFRQRYEKEVAAAKSKYSGIEPEFSDDDMNATIAEEDRKRGWEYPLTKTQQKREFGCVPADQQRFLWRLQDGHLDVVEDYLHNPKMRKAIDINRYDDMGLTPLHHAARLGHGDIVRALIEAKADPLLRDRGQGLTALDFAQRGRDWDAGPNEEAIKAPERFDSRRSLWWEDEETGEGMFESARLKFSAFQRFAGLPFVICSLRVQATCACCRDMGGAGDTEPECVEVRVRFSATRCSGFALLLDVDCDFDILRWVSRGSSRVPQRARHELLDLPGVRDVFVGEGSSWLAVTRQHGADWQLLSAQVQDLLQQLPEEEPAAEPKASAESAPGSEVQALLEEVLQHRIRPSVQDDGGDVELKAWDPASGEVLLQLKGACRGCPQSAVTLQESILKTLKHFVPEVQTVRAKEEEPDSTDPFADISWLHVGEAAGSAVRELVAKGTPIFSTFAGTKVEGAKLRRISFMSEIVLAGRTPEHILVTCQDCKAKRTIEDPQDLLRADKGNTTGNAAVAICPTCCVVISL</sequence>
<keyword evidence="5" id="KW-1185">Reference proteome</keyword>
<dbReference type="InterPro" id="IPR001075">
    <property type="entry name" value="NIF_FeS_clus_asmbl_NifU_C"/>
</dbReference>
<dbReference type="Pfam" id="PF01106">
    <property type="entry name" value="NifU"/>
    <property type="match status" value="1"/>
</dbReference>
<evidence type="ECO:0000313" key="4">
    <source>
        <dbReference type="EMBL" id="CAE7443725.1"/>
    </source>
</evidence>
<dbReference type="SUPFAM" id="SSF117916">
    <property type="entry name" value="Fe-S cluster assembly (FSCA) domain-like"/>
    <property type="match status" value="1"/>
</dbReference>
<evidence type="ECO:0000256" key="2">
    <source>
        <dbReference type="PROSITE-ProRule" id="PRU00023"/>
    </source>
</evidence>
<dbReference type="PROSITE" id="PS50297">
    <property type="entry name" value="ANK_REP_REGION"/>
    <property type="match status" value="1"/>
</dbReference>
<feature type="domain" description="NIF system FeS cluster assembly NifU C-terminal" evidence="3">
    <location>
        <begin position="390"/>
        <end position="456"/>
    </location>
</feature>
<dbReference type="GO" id="GO:0005506">
    <property type="term" value="F:iron ion binding"/>
    <property type="evidence" value="ECO:0007669"/>
    <property type="project" value="InterPro"/>
</dbReference>
<comment type="caution">
    <text evidence="4">The sequence shown here is derived from an EMBL/GenBank/DDBJ whole genome shotgun (WGS) entry which is preliminary data.</text>
</comment>
<comment type="similarity">
    <text evidence="1">Belongs to the NifU family.</text>
</comment>
<dbReference type="Gene3D" id="3.30.300.130">
    <property type="entry name" value="Fe-S cluster assembly (FSCA)"/>
    <property type="match status" value="1"/>
</dbReference>
<organism evidence="4 5">
    <name type="scientific">Symbiodinium natans</name>
    <dbReference type="NCBI Taxonomy" id="878477"/>
    <lineage>
        <taxon>Eukaryota</taxon>
        <taxon>Sar</taxon>
        <taxon>Alveolata</taxon>
        <taxon>Dinophyceae</taxon>
        <taxon>Suessiales</taxon>
        <taxon>Symbiodiniaceae</taxon>
        <taxon>Symbiodinium</taxon>
    </lineage>
</organism>
<evidence type="ECO:0000259" key="3">
    <source>
        <dbReference type="Pfam" id="PF01106"/>
    </source>
</evidence>
<accession>A0A812RK16</accession>
<dbReference type="SMART" id="SM00248">
    <property type="entry name" value="ANK"/>
    <property type="match status" value="1"/>
</dbReference>
<gene>
    <name evidence="4" type="primary">NIFU4</name>
    <name evidence="4" type="ORF">SNAT2548_LOCUS24133</name>
</gene>
<dbReference type="Proteomes" id="UP000604046">
    <property type="component" value="Unassembled WGS sequence"/>
</dbReference>
<dbReference type="GO" id="GO:0051536">
    <property type="term" value="F:iron-sulfur cluster binding"/>
    <property type="evidence" value="ECO:0007669"/>
    <property type="project" value="InterPro"/>
</dbReference>
<dbReference type="OrthoDB" id="406883at2759"/>
<dbReference type="SUPFAM" id="SSF110836">
    <property type="entry name" value="Hypothetical protein SAV1430"/>
    <property type="match status" value="1"/>
</dbReference>
<dbReference type="InterPro" id="IPR002110">
    <property type="entry name" value="Ankyrin_rpt"/>
</dbReference>
<dbReference type="InterPro" id="IPR036770">
    <property type="entry name" value="Ankyrin_rpt-contain_sf"/>
</dbReference>
<keyword evidence="2" id="KW-0040">ANK repeat</keyword>